<dbReference type="AlphaFoldDB" id="A0AA39K2E9"/>
<protein>
    <submittedName>
        <fullName evidence="5">P-loop containing nucleoside triphosphate hydrolase protein</fullName>
    </submittedName>
</protein>
<evidence type="ECO:0000256" key="1">
    <source>
        <dbReference type="ARBA" id="ARBA00022741"/>
    </source>
</evidence>
<dbReference type="GO" id="GO:0005634">
    <property type="term" value="C:nucleus"/>
    <property type="evidence" value="ECO:0007669"/>
    <property type="project" value="TreeGrafter"/>
</dbReference>
<dbReference type="InterPro" id="IPR050628">
    <property type="entry name" value="SNF2_RAD54_helicase_TF"/>
</dbReference>
<dbReference type="CDD" id="cd18793">
    <property type="entry name" value="SF2_C_SNF"/>
    <property type="match status" value="1"/>
</dbReference>
<dbReference type="GO" id="GO:0008094">
    <property type="term" value="F:ATP-dependent activity, acting on DNA"/>
    <property type="evidence" value="ECO:0007669"/>
    <property type="project" value="TreeGrafter"/>
</dbReference>
<feature type="domain" description="Helicase C-terminal" evidence="4">
    <location>
        <begin position="47"/>
        <end position="186"/>
    </location>
</feature>
<dbReference type="SMART" id="SM00490">
    <property type="entry name" value="HELICc"/>
    <property type="match status" value="1"/>
</dbReference>
<keyword evidence="3" id="KW-0067">ATP-binding</keyword>
<dbReference type="GO" id="GO:0005524">
    <property type="term" value="F:ATP binding"/>
    <property type="evidence" value="ECO:0007669"/>
    <property type="project" value="UniProtKB-KW"/>
</dbReference>
<dbReference type="Pfam" id="PF00271">
    <property type="entry name" value="Helicase_C"/>
    <property type="match status" value="1"/>
</dbReference>
<feature type="non-terminal residue" evidence="5">
    <location>
        <position position="1"/>
    </location>
</feature>
<sequence length="186" mass="20853">VEDWEKHKGTKIDVLVTTLLWKLSSADHKEPPQNLDKSVDLDSMKADIRPSTEWLHEKSLVYHAFASQTALFKSAFEIHGVKTWALNGEMSGKERADCLKEFKNHQGPAVLLITQVGCAGLNIAFARWVFLADQFWSKQQKTQTVGRVLRNGQEGEVIVYEFTCLDTSDQLMGAGADVKGDLLSQF</sequence>
<keyword evidence="6" id="KW-1185">Reference proteome</keyword>
<dbReference type="PROSITE" id="PS51194">
    <property type="entry name" value="HELICASE_CTER"/>
    <property type="match status" value="1"/>
</dbReference>
<dbReference type="InterPro" id="IPR049730">
    <property type="entry name" value="SNF2/RAD54-like_C"/>
</dbReference>
<evidence type="ECO:0000256" key="2">
    <source>
        <dbReference type="ARBA" id="ARBA00022801"/>
    </source>
</evidence>
<dbReference type="EMBL" id="JAUEPS010000031">
    <property type="protein sequence ID" value="KAK0452205.1"/>
    <property type="molecule type" value="Genomic_DNA"/>
</dbReference>
<dbReference type="PANTHER" id="PTHR45626">
    <property type="entry name" value="TRANSCRIPTION TERMINATION FACTOR 2-RELATED"/>
    <property type="match status" value="1"/>
</dbReference>
<dbReference type="GO" id="GO:0006281">
    <property type="term" value="P:DNA repair"/>
    <property type="evidence" value="ECO:0007669"/>
    <property type="project" value="TreeGrafter"/>
</dbReference>
<dbReference type="Proteomes" id="UP001175211">
    <property type="component" value="Unassembled WGS sequence"/>
</dbReference>
<evidence type="ECO:0000256" key="3">
    <source>
        <dbReference type="ARBA" id="ARBA00022840"/>
    </source>
</evidence>
<keyword evidence="2 5" id="KW-0378">Hydrolase</keyword>
<evidence type="ECO:0000313" key="5">
    <source>
        <dbReference type="EMBL" id="KAK0452205.1"/>
    </source>
</evidence>
<evidence type="ECO:0000259" key="4">
    <source>
        <dbReference type="PROSITE" id="PS51194"/>
    </source>
</evidence>
<proteinExistence type="predicted"/>
<reference evidence="5" key="1">
    <citation type="submission" date="2023-06" db="EMBL/GenBank/DDBJ databases">
        <authorList>
            <consortium name="Lawrence Berkeley National Laboratory"/>
            <person name="Ahrendt S."/>
            <person name="Sahu N."/>
            <person name="Indic B."/>
            <person name="Wong-Bajracharya J."/>
            <person name="Merenyi Z."/>
            <person name="Ke H.-M."/>
            <person name="Monk M."/>
            <person name="Kocsube S."/>
            <person name="Drula E."/>
            <person name="Lipzen A."/>
            <person name="Balint B."/>
            <person name="Henrissat B."/>
            <person name="Andreopoulos B."/>
            <person name="Martin F.M."/>
            <person name="Harder C.B."/>
            <person name="Rigling D."/>
            <person name="Ford K.L."/>
            <person name="Foster G.D."/>
            <person name="Pangilinan J."/>
            <person name="Papanicolaou A."/>
            <person name="Barry K."/>
            <person name="LaButti K."/>
            <person name="Viragh M."/>
            <person name="Koriabine M."/>
            <person name="Yan M."/>
            <person name="Riley R."/>
            <person name="Champramary S."/>
            <person name="Plett K.L."/>
            <person name="Tsai I.J."/>
            <person name="Slot J."/>
            <person name="Sipos G."/>
            <person name="Plett J."/>
            <person name="Nagy L.G."/>
            <person name="Grigoriev I.V."/>
        </authorList>
    </citation>
    <scope>NUCLEOTIDE SEQUENCE</scope>
    <source>
        <strain evidence="5">CCBAS 213</strain>
    </source>
</reference>
<comment type="caution">
    <text evidence="5">The sequence shown here is derived from an EMBL/GenBank/DDBJ whole genome shotgun (WGS) entry which is preliminary data.</text>
</comment>
<dbReference type="InterPro" id="IPR027417">
    <property type="entry name" value="P-loop_NTPase"/>
</dbReference>
<evidence type="ECO:0000313" key="6">
    <source>
        <dbReference type="Proteomes" id="UP001175211"/>
    </source>
</evidence>
<feature type="non-terminal residue" evidence="5">
    <location>
        <position position="186"/>
    </location>
</feature>
<gene>
    <name evidence="5" type="ORF">EV420DRAFT_1227669</name>
</gene>
<name>A0AA39K2E9_ARMTA</name>
<dbReference type="GeneID" id="85350066"/>
<dbReference type="RefSeq" id="XP_060328039.1">
    <property type="nucleotide sequence ID" value="XM_060466518.1"/>
</dbReference>
<dbReference type="Gene3D" id="3.40.50.300">
    <property type="entry name" value="P-loop containing nucleotide triphosphate hydrolases"/>
    <property type="match status" value="1"/>
</dbReference>
<accession>A0AA39K2E9</accession>
<organism evidence="5 6">
    <name type="scientific">Armillaria tabescens</name>
    <name type="common">Ringless honey mushroom</name>
    <name type="synonym">Agaricus tabescens</name>
    <dbReference type="NCBI Taxonomy" id="1929756"/>
    <lineage>
        <taxon>Eukaryota</taxon>
        <taxon>Fungi</taxon>
        <taxon>Dikarya</taxon>
        <taxon>Basidiomycota</taxon>
        <taxon>Agaricomycotina</taxon>
        <taxon>Agaricomycetes</taxon>
        <taxon>Agaricomycetidae</taxon>
        <taxon>Agaricales</taxon>
        <taxon>Marasmiineae</taxon>
        <taxon>Physalacriaceae</taxon>
        <taxon>Desarmillaria</taxon>
    </lineage>
</organism>
<keyword evidence="1" id="KW-0547">Nucleotide-binding</keyword>
<dbReference type="InterPro" id="IPR001650">
    <property type="entry name" value="Helicase_C-like"/>
</dbReference>
<dbReference type="GO" id="GO:0016787">
    <property type="term" value="F:hydrolase activity"/>
    <property type="evidence" value="ECO:0007669"/>
    <property type="project" value="UniProtKB-KW"/>
</dbReference>
<dbReference type="SUPFAM" id="SSF52540">
    <property type="entry name" value="P-loop containing nucleoside triphosphate hydrolases"/>
    <property type="match status" value="1"/>
</dbReference>